<name>A0A1H9TD02_9MICO</name>
<dbReference type="Proteomes" id="UP000199019">
    <property type="component" value="Unassembled WGS sequence"/>
</dbReference>
<feature type="compositionally biased region" description="Polar residues" evidence="1">
    <location>
        <begin position="1"/>
        <end position="16"/>
    </location>
</feature>
<keyword evidence="3" id="KW-1185">Reference proteome</keyword>
<dbReference type="AlphaFoldDB" id="A0A1H9TD02"/>
<dbReference type="EMBL" id="FOHB01000002">
    <property type="protein sequence ID" value="SER94907.1"/>
    <property type="molecule type" value="Genomic_DNA"/>
</dbReference>
<evidence type="ECO:0000313" key="3">
    <source>
        <dbReference type="Proteomes" id="UP000199019"/>
    </source>
</evidence>
<organism evidence="2 3">
    <name type="scientific">Pedococcus cremeus</name>
    <dbReference type="NCBI Taxonomy" id="587636"/>
    <lineage>
        <taxon>Bacteria</taxon>
        <taxon>Bacillati</taxon>
        <taxon>Actinomycetota</taxon>
        <taxon>Actinomycetes</taxon>
        <taxon>Micrococcales</taxon>
        <taxon>Intrasporangiaceae</taxon>
        <taxon>Pedococcus</taxon>
    </lineage>
</organism>
<protein>
    <submittedName>
        <fullName evidence="2">Uncharacterized protein</fullName>
    </submittedName>
</protein>
<feature type="compositionally biased region" description="Basic and acidic residues" evidence="1">
    <location>
        <begin position="18"/>
        <end position="28"/>
    </location>
</feature>
<evidence type="ECO:0000313" key="2">
    <source>
        <dbReference type="EMBL" id="SER94907.1"/>
    </source>
</evidence>
<sequence length="79" mass="8585">MNSCQAARTTQPSTNRADLPKPDTEHETAPYVGNVLLLGTHTLRAIACHPEEPADGRHIRCICAEPSCDGACETEILER</sequence>
<gene>
    <name evidence="2" type="ORF">SAMN05216199_1544</name>
</gene>
<feature type="region of interest" description="Disordered" evidence="1">
    <location>
        <begin position="1"/>
        <end position="28"/>
    </location>
</feature>
<accession>A0A1H9TD02</accession>
<evidence type="ECO:0000256" key="1">
    <source>
        <dbReference type="SAM" id="MobiDB-lite"/>
    </source>
</evidence>
<reference evidence="3" key="1">
    <citation type="submission" date="2016-10" db="EMBL/GenBank/DDBJ databases">
        <authorList>
            <person name="Varghese N."/>
            <person name="Submissions S."/>
        </authorList>
    </citation>
    <scope>NUCLEOTIDE SEQUENCE [LARGE SCALE GENOMIC DNA]</scope>
    <source>
        <strain evidence="3">CGMCC 1.6963</strain>
    </source>
</reference>
<proteinExistence type="predicted"/>